<sequence>MQEACGAAALPYRTVARWVRAFRQECGSVLDMPRSGHLPVSDEHVETVSALVETDRNLTIRTYNGKTEVCKRSLKSQGSMKLNHACTSQIIVTKKPNDLHTVNFYKTHYGHEVDLQHLHVPLKDRSSIAAKLNNGVPVTRILDSYRGSIGSELKREDLLTRRDVLNIKAAYGININDGVRHQSDASMHKVVKYLYLDAKKTKRLDKGINAVMKYVRDKIIDRMIKLTKVIVTQCAFHQHFHIHQNDSVPSRNTILLWVRNFRETACATKKKPPGKQRTVRTPENVERVRHAVLRSPRRSAVKQASALGISDRSVRRILHVDLHFHPYKIVTVQELSERDKRTCNVCCNELLTTVNDQVLNQLLMTDEANFHVCGYVNTHNCRFWASDNPQEMHERPLHNEKIVVWCGVASFGIIGPYFFEDGEGRAVTVNSQHYINMLQIFLAPELKQRGIADVTWFQQDGATAHTSRASMGELREMFGARVISHRGDVQWPPRFPDLNACDYFLWGYLKSRVYQDRPRTIQDLKRNIRTEVAAISPNVLQRVMRSLPLRLQECTDNDGHHLQNTIFKK</sequence>
<name>A0ABQ8RUJ7_PERAM</name>
<organism evidence="1 2">
    <name type="scientific">Periplaneta americana</name>
    <name type="common">American cockroach</name>
    <name type="synonym">Blatta americana</name>
    <dbReference type="NCBI Taxonomy" id="6978"/>
    <lineage>
        <taxon>Eukaryota</taxon>
        <taxon>Metazoa</taxon>
        <taxon>Ecdysozoa</taxon>
        <taxon>Arthropoda</taxon>
        <taxon>Hexapoda</taxon>
        <taxon>Insecta</taxon>
        <taxon>Pterygota</taxon>
        <taxon>Neoptera</taxon>
        <taxon>Polyneoptera</taxon>
        <taxon>Dictyoptera</taxon>
        <taxon>Blattodea</taxon>
        <taxon>Blattoidea</taxon>
        <taxon>Blattidae</taxon>
        <taxon>Blattinae</taxon>
        <taxon>Periplaneta</taxon>
    </lineage>
</organism>
<protein>
    <recommendedName>
        <fullName evidence="3">Transposase</fullName>
    </recommendedName>
</protein>
<dbReference type="PANTHER" id="PTHR47326:SF1">
    <property type="entry name" value="HTH PSQ-TYPE DOMAIN-CONTAINING PROTEIN"/>
    <property type="match status" value="1"/>
</dbReference>
<keyword evidence="2" id="KW-1185">Reference proteome</keyword>
<accession>A0ABQ8RUJ7</accession>
<comment type="caution">
    <text evidence="1">The sequence shown here is derived from an EMBL/GenBank/DDBJ whole genome shotgun (WGS) entry which is preliminary data.</text>
</comment>
<dbReference type="InterPro" id="IPR036397">
    <property type="entry name" value="RNaseH_sf"/>
</dbReference>
<evidence type="ECO:0000313" key="2">
    <source>
        <dbReference type="Proteomes" id="UP001148838"/>
    </source>
</evidence>
<dbReference type="EMBL" id="JAJSOF020000043">
    <property type="protein sequence ID" value="KAJ4425414.1"/>
    <property type="molecule type" value="Genomic_DNA"/>
</dbReference>
<evidence type="ECO:0008006" key="3">
    <source>
        <dbReference type="Google" id="ProtNLM"/>
    </source>
</evidence>
<evidence type="ECO:0000313" key="1">
    <source>
        <dbReference type="EMBL" id="KAJ4425414.1"/>
    </source>
</evidence>
<dbReference type="Proteomes" id="UP001148838">
    <property type="component" value="Unassembled WGS sequence"/>
</dbReference>
<dbReference type="PANTHER" id="PTHR47326">
    <property type="entry name" value="TRANSPOSABLE ELEMENT TC3 TRANSPOSASE-LIKE PROTEIN"/>
    <property type="match status" value="1"/>
</dbReference>
<proteinExistence type="predicted"/>
<reference evidence="1 2" key="1">
    <citation type="journal article" date="2022" name="Allergy">
        <title>Genome assembly and annotation of Periplaneta americana reveal a comprehensive cockroach allergen profile.</title>
        <authorList>
            <person name="Wang L."/>
            <person name="Xiong Q."/>
            <person name="Saelim N."/>
            <person name="Wang L."/>
            <person name="Nong W."/>
            <person name="Wan A.T."/>
            <person name="Shi M."/>
            <person name="Liu X."/>
            <person name="Cao Q."/>
            <person name="Hui J.H.L."/>
            <person name="Sookrung N."/>
            <person name="Leung T.F."/>
            <person name="Tungtrongchitr A."/>
            <person name="Tsui S.K.W."/>
        </authorList>
    </citation>
    <scope>NUCLEOTIDE SEQUENCE [LARGE SCALE GENOMIC DNA]</scope>
    <source>
        <strain evidence="1">PWHHKU_190912</strain>
    </source>
</reference>
<dbReference type="Gene3D" id="3.30.420.10">
    <property type="entry name" value="Ribonuclease H-like superfamily/Ribonuclease H"/>
    <property type="match status" value="1"/>
</dbReference>
<gene>
    <name evidence="1" type="ORF">ANN_28029</name>
</gene>